<dbReference type="AlphaFoldDB" id="A0A811L1D2"/>
<keyword evidence="1" id="KW-1133">Transmembrane helix</keyword>
<dbReference type="EMBL" id="CAJFCW020000004">
    <property type="protein sequence ID" value="CAG9115189.1"/>
    <property type="molecule type" value="Genomic_DNA"/>
</dbReference>
<feature type="transmembrane region" description="Helical" evidence="1">
    <location>
        <begin position="363"/>
        <end position="382"/>
    </location>
</feature>
<dbReference type="EMBL" id="CAJFDH010000004">
    <property type="protein sequence ID" value="CAD5221555.1"/>
    <property type="molecule type" value="Genomic_DNA"/>
</dbReference>
<keyword evidence="2" id="KW-0732">Signal</keyword>
<name>A0A811L1D2_9BILA</name>
<dbReference type="OrthoDB" id="2747330at2759"/>
<sequence>MKNSILSLLIFAVLEVAFGSEHNRTGASSHYYSKYPRRPYYVMYFANDKMGRLVKIDLHRPYSFIFGQECFEINKCSTNSHGLPYNATRSKSQPITNAYLQEPPQIFSNHFTGQFYNDSLWLNDDSLPLDVAVITDGNRQESFEWDGVLGLGLDFGRPDLNTLAVEKLFDNYDQRRILIQQGHNYISRTKQTIKGYKHLLSEGVITFGNDSSPLCEEFDYYNTKNGKTWQLVADVFIGFDIYYNQTISFLPGEYTQVPYHVFKKYFISNDTKNPNIFQSEDDLPYLGFTLNGNDYMITKEDYSWVTKARYFDKTNYTLTLESTKSKLYDFGFGSEFLQHYCIALTADEGLKNIQLGLAINNDAYTIVLSLLVAVFFAVLSIMI</sequence>
<gene>
    <name evidence="3" type="ORF">BOKJ2_LOCUS9503</name>
</gene>
<organism evidence="3 4">
    <name type="scientific">Bursaphelenchus okinawaensis</name>
    <dbReference type="NCBI Taxonomy" id="465554"/>
    <lineage>
        <taxon>Eukaryota</taxon>
        <taxon>Metazoa</taxon>
        <taxon>Ecdysozoa</taxon>
        <taxon>Nematoda</taxon>
        <taxon>Chromadorea</taxon>
        <taxon>Rhabditida</taxon>
        <taxon>Tylenchina</taxon>
        <taxon>Tylenchomorpha</taxon>
        <taxon>Aphelenchoidea</taxon>
        <taxon>Aphelenchoididae</taxon>
        <taxon>Bursaphelenchus</taxon>
    </lineage>
</organism>
<evidence type="ECO:0000256" key="2">
    <source>
        <dbReference type="SAM" id="SignalP"/>
    </source>
</evidence>
<feature type="chain" id="PRO_5036408436" description="Peptidase A1 domain-containing protein" evidence="2">
    <location>
        <begin position="20"/>
        <end position="383"/>
    </location>
</feature>
<evidence type="ECO:0000313" key="4">
    <source>
        <dbReference type="Proteomes" id="UP000614601"/>
    </source>
</evidence>
<dbReference type="SUPFAM" id="SSF50630">
    <property type="entry name" value="Acid proteases"/>
    <property type="match status" value="1"/>
</dbReference>
<evidence type="ECO:0000313" key="3">
    <source>
        <dbReference type="EMBL" id="CAD5221555.1"/>
    </source>
</evidence>
<protein>
    <recommendedName>
        <fullName evidence="5">Peptidase A1 domain-containing protein</fullName>
    </recommendedName>
</protein>
<evidence type="ECO:0008006" key="5">
    <source>
        <dbReference type="Google" id="ProtNLM"/>
    </source>
</evidence>
<proteinExistence type="predicted"/>
<feature type="signal peptide" evidence="2">
    <location>
        <begin position="1"/>
        <end position="19"/>
    </location>
</feature>
<reference evidence="3" key="1">
    <citation type="submission" date="2020-09" db="EMBL/GenBank/DDBJ databases">
        <authorList>
            <person name="Kikuchi T."/>
        </authorList>
    </citation>
    <scope>NUCLEOTIDE SEQUENCE</scope>
    <source>
        <strain evidence="3">SH1</strain>
    </source>
</reference>
<dbReference type="Proteomes" id="UP000614601">
    <property type="component" value="Unassembled WGS sequence"/>
</dbReference>
<keyword evidence="4" id="KW-1185">Reference proteome</keyword>
<dbReference type="InterPro" id="IPR021109">
    <property type="entry name" value="Peptidase_aspartic_dom_sf"/>
</dbReference>
<dbReference type="Proteomes" id="UP000783686">
    <property type="component" value="Unassembled WGS sequence"/>
</dbReference>
<dbReference type="Gene3D" id="2.40.70.10">
    <property type="entry name" value="Acid Proteases"/>
    <property type="match status" value="2"/>
</dbReference>
<keyword evidence="1" id="KW-0812">Transmembrane</keyword>
<comment type="caution">
    <text evidence="3">The sequence shown here is derived from an EMBL/GenBank/DDBJ whole genome shotgun (WGS) entry which is preliminary data.</text>
</comment>
<accession>A0A811L1D2</accession>
<evidence type="ECO:0000256" key="1">
    <source>
        <dbReference type="SAM" id="Phobius"/>
    </source>
</evidence>
<keyword evidence="1" id="KW-0472">Membrane</keyword>